<keyword evidence="2" id="KW-1185">Reference proteome</keyword>
<gene>
    <name evidence="1" type="ORF">M9H77_32502</name>
</gene>
<evidence type="ECO:0000313" key="2">
    <source>
        <dbReference type="Proteomes" id="UP001060085"/>
    </source>
</evidence>
<evidence type="ECO:0000313" key="1">
    <source>
        <dbReference type="EMBL" id="KAI5655315.1"/>
    </source>
</evidence>
<accession>A0ACC0A347</accession>
<reference evidence="2" key="1">
    <citation type="journal article" date="2023" name="Nat. Plants">
        <title>Single-cell RNA sequencing provides a high-resolution roadmap for understanding the multicellular compartmentation of specialized metabolism.</title>
        <authorList>
            <person name="Sun S."/>
            <person name="Shen X."/>
            <person name="Li Y."/>
            <person name="Li Y."/>
            <person name="Wang S."/>
            <person name="Li R."/>
            <person name="Zhang H."/>
            <person name="Shen G."/>
            <person name="Guo B."/>
            <person name="Wei J."/>
            <person name="Xu J."/>
            <person name="St-Pierre B."/>
            <person name="Chen S."/>
            <person name="Sun C."/>
        </authorList>
    </citation>
    <scope>NUCLEOTIDE SEQUENCE [LARGE SCALE GENOMIC DNA]</scope>
</reference>
<name>A0ACC0A347_CATRO</name>
<comment type="caution">
    <text evidence="1">The sequence shown here is derived from an EMBL/GenBank/DDBJ whole genome shotgun (WGS) entry which is preliminary data.</text>
</comment>
<sequence>MGCSSSKRIEAAAIDVYRPPPSSFAYFNINAIEEPWLKSMEEHQEIDEKPTHVPAPILEKLNAIEEAPKTWDEVSKALEDLKPSLTQIKPPPSTNPPKPKAEQPPPPPKPTPRKSVSFHTLEELDGKTKVPSKPNNYLKKSESMTKLDPIKKDEPVPVQRSVTTSDGGYKPVKENIFILRDKLEREKEGKPATIVKFDPLSDYPEKCPPGGSDSVVIYTTSLGGVRRTFEDCNKIRSILESHRVVFDERDVSLHGEFLSELKEVLEDVGGGSVPRMFVKGRYIGGVEEVVNLNETGKLGRILNRARIEKGIGRLGCEGCGGARFVPCLECGGSCKIVLGDSKERERCPKCNENGLVVCPLCA</sequence>
<organism evidence="1 2">
    <name type="scientific">Catharanthus roseus</name>
    <name type="common">Madagascar periwinkle</name>
    <name type="synonym">Vinca rosea</name>
    <dbReference type="NCBI Taxonomy" id="4058"/>
    <lineage>
        <taxon>Eukaryota</taxon>
        <taxon>Viridiplantae</taxon>
        <taxon>Streptophyta</taxon>
        <taxon>Embryophyta</taxon>
        <taxon>Tracheophyta</taxon>
        <taxon>Spermatophyta</taxon>
        <taxon>Magnoliopsida</taxon>
        <taxon>eudicotyledons</taxon>
        <taxon>Gunneridae</taxon>
        <taxon>Pentapetalae</taxon>
        <taxon>asterids</taxon>
        <taxon>lamiids</taxon>
        <taxon>Gentianales</taxon>
        <taxon>Apocynaceae</taxon>
        <taxon>Rauvolfioideae</taxon>
        <taxon>Vinceae</taxon>
        <taxon>Catharanthinae</taxon>
        <taxon>Catharanthus</taxon>
    </lineage>
</organism>
<dbReference type="Proteomes" id="UP001060085">
    <property type="component" value="Linkage Group LG07"/>
</dbReference>
<proteinExistence type="predicted"/>
<protein>
    <submittedName>
        <fullName evidence="1">Uncharacterized protein</fullName>
    </submittedName>
</protein>
<dbReference type="EMBL" id="CM044707">
    <property type="protein sequence ID" value="KAI5655315.1"/>
    <property type="molecule type" value="Genomic_DNA"/>
</dbReference>